<proteinExistence type="predicted"/>
<accession>A0ABU9BHM1</accession>
<feature type="transmembrane region" description="Helical" evidence="1">
    <location>
        <begin position="147"/>
        <end position="164"/>
    </location>
</feature>
<keyword evidence="1" id="KW-0812">Transmembrane</keyword>
<comment type="caution">
    <text evidence="4">The sequence shown here is derived from an EMBL/GenBank/DDBJ whole genome shotgun (WGS) entry which is preliminary data.</text>
</comment>
<reference evidence="4 5" key="1">
    <citation type="submission" date="2024-04" db="EMBL/GenBank/DDBJ databases">
        <title>Novel species of the genus Ideonella isolated from streams.</title>
        <authorList>
            <person name="Lu H."/>
        </authorList>
    </citation>
    <scope>NUCLEOTIDE SEQUENCE [LARGE SCALE GENOMIC DNA]</scope>
    <source>
        <strain evidence="4 5">DXS29W</strain>
    </source>
</reference>
<evidence type="ECO:0000259" key="3">
    <source>
        <dbReference type="Pfam" id="PF07589"/>
    </source>
</evidence>
<name>A0ABU9BHM1_9BURK</name>
<organism evidence="4 5">
    <name type="scientific">Ideonella lacteola</name>
    <dbReference type="NCBI Taxonomy" id="2984193"/>
    <lineage>
        <taxon>Bacteria</taxon>
        <taxon>Pseudomonadati</taxon>
        <taxon>Pseudomonadota</taxon>
        <taxon>Betaproteobacteria</taxon>
        <taxon>Burkholderiales</taxon>
        <taxon>Sphaerotilaceae</taxon>
        <taxon>Ideonella</taxon>
    </lineage>
</organism>
<keyword evidence="1" id="KW-0472">Membrane</keyword>
<feature type="signal peptide" evidence="2">
    <location>
        <begin position="1"/>
        <end position="22"/>
    </location>
</feature>
<sequence>MKLMSRAATTALVWASSALTQAQAQAPQHELTSTRQAEAPHGVGVPDVYLNGHTHRTGDWGTSDWAQRIDFASASGMVAPAAGNTAGTTLWAASDFVFVPAPPLRPEINDPAAPALPLADAPLPLALDIASHDRWGPWSSVVAVPEPSALLMMIAGLGAIALVIRRRRGGT</sequence>
<keyword evidence="5" id="KW-1185">Reference proteome</keyword>
<keyword evidence="2" id="KW-0732">Signal</keyword>
<feature type="domain" description="Ice-binding protein C-terminal" evidence="3">
    <location>
        <begin position="143"/>
        <end position="167"/>
    </location>
</feature>
<evidence type="ECO:0000256" key="1">
    <source>
        <dbReference type="SAM" id="Phobius"/>
    </source>
</evidence>
<dbReference type="Pfam" id="PF07589">
    <property type="entry name" value="PEP-CTERM"/>
    <property type="match status" value="1"/>
</dbReference>
<dbReference type="NCBIfam" id="TIGR02595">
    <property type="entry name" value="PEP_CTERM"/>
    <property type="match status" value="1"/>
</dbReference>
<evidence type="ECO:0000313" key="5">
    <source>
        <dbReference type="Proteomes" id="UP001371218"/>
    </source>
</evidence>
<evidence type="ECO:0000256" key="2">
    <source>
        <dbReference type="SAM" id="SignalP"/>
    </source>
</evidence>
<dbReference type="EMBL" id="JBBUTG010000001">
    <property type="protein sequence ID" value="MEK8029437.1"/>
    <property type="molecule type" value="Genomic_DNA"/>
</dbReference>
<keyword evidence="1" id="KW-1133">Transmembrane helix</keyword>
<dbReference type="RefSeq" id="WP_341423774.1">
    <property type="nucleotide sequence ID" value="NZ_JBBUTG010000001.1"/>
</dbReference>
<feature type="chain" id="PRO_5046906766" evidence="2">
    <location>
        <begin position="23"/>
        <end position="171"/>
    </location>
</feature>
<dbReference type="InterPro" id="IPR013424">
    <property type="entry name" value="Ice-binding_C"/>
</dbReference>
<protein>
    <submittedName>
        <fullName evidence="4">PEP-CTERM sorting domain-containing protein</fullName>
    </submittedName>
</protein>
<evidence type="ECO:0000313" key="4">
    <source>
        <dbReference type="EMBL" id="MEK8029437.1"/>
    </source>
</evidence>
<dbReference type="Proteomes" id="UP001371218">
    <property type="component" value="Unassembled WGS sequence"/>
</dbReference>
<gene>
    <name evidence="4" type="ORF">AACH06_01275</name>
</gene>